<feature type="region of interest" description="Disordered" evidence="1">
    <location>
        <begin position="103"/>
        <end position="143"/>
    </location>
</feature>
<sequence>MFMVAGATGNVGRELVRSLAADGERVTAASRGTTAARVPDGARPVRADLTDEAGLREVLEGTDALFPGNEGASAHLIDPHAVVETTLGILGEPADAELRPGLGVQDVLGRPPRAFATGPGVTRTCSADLRRRPGTRESETPAG</sequence>
<feature type="domain" description="NAD(P)-binding" evidence="2">
    <location>
        <begin position="6"/>
        <end position="66"/>
    </location>
</feature>
<keyword evidence="4" id="KW-1185">Reference proteome</keyword>
<accession>A0ABX5ZU13</accession>
<reference evidence="3 4" key="1">
    <citation type="submission" date="2019-09" db="EMBL/GenBank/DDBJ databases">
        <title>Draft genome sequence of the Ebosin-producing strain Streptomyces sp. 139.</title>
        <authorList>
            <person name="Ai L."/>
            <person name="Geng M."/>
            <person name="Ma M."/>
            <person name="Bai L."/>
        </authorList>
    </citation>
    <scope>NUCLEOTIDE SEQUENCE [LARGE SCALE GENOMIC DNA]</scope>
    <source>
        <strain evidence="3 4">139</strain>
    </source>
</reference>
<evidence type="ECO:0000256" key="1">
    <source>
        <dbReference type="SAM" id="MobiDB-lite"/>
    </source>
</evidence>
<feature type="compositionally biased region" description="Basic and acidic residues" evidence="1">
    <location>
        <begin position="128"/>
        <end position="143"/>
    </location>
</feature>
<dbReference type="Proteomes" id="UP000324308">
    <property type="component" value="Chromosome"/>
</dbReference>
<evidence type="ECO:0000313" key="3">
    <source>
        <dbReference type="EMBL" id="QER87923.1"/>
    </source>
</evidence>
<dbReference type="InterPro" id="IPR036291">
    <property type="entry name" value="NAD(P)-bd_dom_sf"/>
</dbReference>
<proteinExistence type="predicted"/>
<protein>
    <submittedName>
        <fullName evidence="3">NAD(P)H-binding protein</fullName>
    </submittedName>
</protein>
<evidence type="ECO:0000313" key="4">
    <source>
        <dbReference type="Proteomes" id="UP000324308"/>
    </source>
</evidence>
<dbReference type="SUPFAM" id="SSF51735">
    <property type="entry name" value="NAD(P)-binding Rossmann-fold domains"/>
    <property type="match status" value="1"/>
</dbReference>
<evidence type="ECO:0000259" key="2">
    <source>
        <dbReference type="Pfam" id="PF13460"/>
    </source>
</evidence>
<organism evidence="3 4">
    <name type="scientific">Streptomyces tendae</name>
    <dbReference type="NCBI Taxonomy" id="1932"/>
    <lineage>
        <taxon>Bacteria</taxon>
        <taxon>Bacillati</taxon>
        <taxon>Actinomycetota</taxon>
        <taxon>Actinomycetes</taxon>
        <taxon>Kitasatosporales</taxon>
        <taxon>Streptomycetaceae</taxon>
        <taxon>Streptomyces</taxon>
    </lineage>
</organism>
<dbReference type="Gene3D" id="3.40.50.720">
    <property type="entry name" value="NAD(P)-binding Rossmann-like Domain"/>
    <property type="match status" value="1"/>
</dbReference>
<gene>
    <name evidence="3" type="ORF">F3L20_20630</name>
</gene>
<dbReference type="EMBL" id="CP043959">
    <property type="protein sequence ID" value="QER87923.1"/>
    <property type="molecule type" value="Genomic_DNA"/>
</dbReference>
<dbReference type="InterPro" id="IPR016040">
    <property type="entry name" value="NAD(P)-bd_dom"/>
</dbReference>
<name>A0ABX5ZU13_STRTE</name>
<dbReference type="Pfam" id="PF13460">
    <property type="entry name" value="NAD_binding_10"/>
    <property type="match status" value="1"/>
</dbReference>